<evidence type="ECO:0000313" key="3">
    <source>
        <dbReference type="Proteomes" id="UP000294933"/>
    </source>
</evidence>
<evidence type="ECO:0000313" key="2">
    <source>
        <dbReference type="EMBL" id="TDL18330.1"/>
    </source>
</evidence>
<feature type="signal peptide" evidence="1">
    <location>
        <begin position="1"/>
        <end position="18"/>
    </location>
</feature>
<dbReference type="AlphaFoldDB" id="A0A4Y7PUX6"/>
<name>A0A4Y7PUX6_9AGAM</name>
<feature type="chain" id="PRO_5021420589" evidence="1">
    <location>
        <begin position="19"/>
        <end position="144"/>
    </location>
</feature>
<evidence type="ECO:0000256" key="1">
    <source>
        <dbReference type="SAM" id="SignalP"/>
    </source>
</evidence>
<accession>A0A4Y7PUX6</accession>
<dbReference type="EMBL" id="ML170209">
    <property type="protein sequence ID" value="TDL18330.1"/>
    <property type="molecule type" value="Genomic_DNA"/>
</dbReference>
<keyword evidence="3" id="KW-1185">Reference proteome</keyword>
<sequence length="144" mass="16372">MLLKLCLLLNRLIALKRSVDLGIIGPDVILETNMQLGQEDGVNEFEVIIDRYFGAVDEDLGFVGDWRTKMEYVGVALRLPAPWSLRMVSLAGSHDKCARRERLGGGEQYGGNASRTRWIYSGRRREHTDFELCQLPFTVRFAKP</sequence>
<proteinExistence type="predicted"/>
<keyword evidence="1" id="KW-0732">Signal</keyword>
<dbReference type="Proteomes" id="UP000294933">
    <property type="component" value="Unassembled WGS sequence"/>
</dbReference>
<organism evidence="2 3">
    <name type="scientific">Rickenella mellea</name>
    <dbReference type="NCBI Taxonomy" id="50990"/>
    <lineage>
        <taxon>Eukaryota</taxon>
        <taxon>Fungi</taxon>
        <taxon>Dikarya</taxon>
        <taxon>Basidiomycota</taxon>
        <taxon>Agaricomycotina</taxon>
        <taxon>Agaricomycetes</taxon>
        <taxon>Hymenochaetales</taxon>
        <taxon>Rickenellaceae</taxon>
        <taxon>Rickenella</taxon>
    </lineage>
</organism>
<reference evidence="2 3" key="1">
    <citation type="submission" date="2018-06" db="EMBL/GenBank/DDBJ databases">
        <title>A transcriptomic atlas of mushroom development highlights an independent origin of complex multicellularity.</title>
        <authorList>
            <consortium name="DOE Joint Genome Institute"/>
            <person name="Krizsan K."/>
            <person name="Almasi E."/>
            <person name="Merenyi Z."/>
            <person name="Sahu N."/>
            <person name="Viragh M."/>
            <person name="Koszo T."/>
            <person name="Mondo S."/>
            <person name="Kiss B."/>
            <person name="Balint B."/>
            <person name="Kues U."/>
            <person name="Barry K."/>
            <person name="Hegedus J.C."/>
            <person name="Henrissat B."/>
            <person name="Johnson J."/>
            <person name="Lipzen A."/>
            <person name="Ohm R."/>
            <person name="Nagy I."/>
            <person name="Pangilinan J."/>
            <person name="Yan J."/>
            <person name="Xiong Y."/>
            <person name="Grigoriev I.V."/>
            <person name="Hibbett D.S."/>
            <person name="Nagy L.G."/>
        </authorList>
    </citation>
    <scope>NUCLEOTIDE SEQUENCE [LARGE SCALE GENOMIC DNA]</scope>
    <source>
        <strain evidence="2 3">SZMC22713</strain>
    </source>
</reference>
<gene>
    <name evidence="2" type="ORF">BD410DRAFT_830979</name>
</gene>
<protein>
    <submittedName>
        <fullName evidence="2">Uncharacterized protein</fullName>
    </submittedName>
</protein>
<dbReference type="VEuPathDB" id="FungiDB:BD410DRAFT_830979"/>